<dbReference type="Gene3D" id="3.30.300.30">
    <property type="match status" value="1"/>
</dbReference>
<dbReference type="InterPro" id="IPR000873">
    <property type="entry name" value="AMP-dep_synth/lig_dom"/>
</dbReference>
<keyword evidence="3" id="KW-1185">Reference proteome</keyword>
<dbReference type="InterPro" id="IPR042099">
    <property type="entry name" value="ANL_N_sf"/>
</dbReference>
<dbReference type="GO" id="GO:0008922">
    <property type="term" value="F:long-chain fatty acid [acyl-carrier-protein] ligase activity"/>
    <property type="evidence" value="ECO:0007669"/>
    <property type="project" value="TreeGrafter"/>
</dbReference>
<dbReference type="Gene3D" id="3.40.50.12780">
    <property type="entry name" value="N-terminal domain of ligase-like"/>
    <property type="match status" value="1"/>
</dbReference>
<comment type="caution">
    <text evidence="2">The sequence shown here is derived from an EMBL/GenBank/DDBJ whole genome shotgun (WGS) entry which is preliminary data.</text>
</comment>
<dbReference type="AlphaFoldDB" id="A0AAE0BKI5"/>
<dbReference type="GO" id="GO:0009507">
    <property type="term" value="C:chloroplast"/>
    <property type="evidence" value="ECO:0007669"/>
    <property type="project" value="TreeGrafter"/>
</dbReference>
<name>A0AAE0BKI5_9CHLO</name>
<dbReference type="InterPro" id="IPR045851">
    <property type="entry name" value="AMP-bd_C_sf"/>
</dbReference>
<dbReference type="PANTHER" id="PTHR43813:SF1">
    <property type="entry name" value="ACYL-ACTIVATING ENZYME 16, CHLOROPLASTIC-RELATED"/>
    <property type="match status" value="1"/>
</dbReference>
<dbReference type="EMBL" id="LGRX02034487">
    <property type="protein sequence ID" value="KAK3237675.1"/>
    <property type="molecule type" value="Genomic_DNA"/>
</dbReference>
<keyword evidence="2" id="KW-0436">Ligase</keyword>
<proteinExistence type="predicted"/>
<dbReference type="InterPro" id="IPR020845">
    <property type="entry name" value="AMP-binding_CS"/>
</dbReference>
<dbReference type="SUPFAM" id="SSF56801">
    <property type="entry name" value="Acetyl-CoA synthetase-like"/>
    <property type="match status" value="1"/>
</dbReference>
<dbReference type="PROSITE" id="PS00455">
    <property type="entry name" value="AMP_BINDING"/>
    <property type="match status" value="1"/>
</dbReference>
<accession>A0AAE0BKI5</accession>
<protein>
    <submittedName>
        <fullName evidence="2">Long-chain-fatty-acid--[acyl-carrier-protein] ligase AEE15, chloroplastic</fullName>
    </submittedName>
</protein>
<evidence type="ECO:0000313" key="3">
    <source>
        <dbReference type="Proteomes" id="UP001190700"/>
    </source>
</evidence>
<dbReference type="Pfam" id="PF23562">
    <property type="entry name" value="AMP-binding_C_3"/>
    <property type="match status" value="1"/>
</dbReference>
<evidence type="ECO:0000259" key="1">
    <source>
        <dbReference type="Pfam" id="PF00501"/>
    </source>
</evidence>
<sequence length="515" mass="56090">MRERGGVNLGGILQRNKPDALATLVYTSGTTGKPKGVMLTHSNLILAARGWLESGLSECVWHLQLRGLWGVHGDTYGMPDEEQANLSCCVQPDAGDKSVSVLPPWHIYERSCSYFILSRGVTQVYSSVAQLRNDLAAHKPEYMIAVPLVLDTLHRRVQAGLKQASAARQRIAGAFLACSAMYIRACRVVQGADLEYALQEPGFVPRLKALLLAALLRPVHQVADKIVYSKVRERVGVQKAVISGGGSLATHLDEFYEVIGLEVMNGWGLTETSPVLACRRLDSNIRGSIGEPVPGTKLLVVDPEAMTPVAPGTQGVVLAQGPGIMAGYYKNQASTAEVTVVQKVGEEASSWFNTGDLGWEVPDQEHHVMGGSIVLTGRAKDTIVLLNGENVEPQPIEDACTCSPYIHQMMLVGQDRRHLTALIVPADEALELLAEEQGTPLEAHQVEALIALELKKGVDSLRRKSAQHERIQNFVLLDEPFSLDNGQLTRTMKIRRNVVAEAHIAAIEGLYKRES</sequence>
<dbReference type="GO" id="GO:0030497">
    <property type="term" value="P:fatty acid elongation"/>
    <property type="evidence" value="ECO:0007669"/>
    <property type="project" value="TreeGrafter"/>
</dbReference>
<gene>
    <name evidence="2" type="ORF">CYMTET_52268</name>
</gene>
<dbReference type="Pfam" id="PF00501">
    <property type="entry name" value="AMP-binding"/>
    <property type="match status" value="1"/>
</dbReference>
<feature type="domain" description="AMP-dependent synthetase/ligase" evidence="1">
    <location>
        <begin position="15"/>
        <end position="329"/>
    </location>
</feature>
<evidence type="ECO:0000313" key="2">
    <source>
        <dbReference type="EMBL" id="KAK3237675.1"/>
    </source>
</evidence>
<organism evidence="2 3">
    <name type="scientific">Cymbomonas tetramitiformis</name>
    <dbReference type="NCBI Taxonomy" id="36881"/>
    <lineage>
        <taxon>Eukaryota</taxon>
        <taxon>Viridiplantae</taxon>
        <taxon>Chlorophyta</taxon>
        <taxon>Pyramimonadophyceae</taxon>
        <taxon>Pyramimonadales</taxon>
        <taxon>Pyramimonadaceae</taxon>
        <taxon>Cymbomonas</taxon>
    </lineage>
</organism>
<dbReference type="InterPro" id="IPR052987">
    <property type="entry name" value="Chloroplast_AMP-bd_Enzymes"/>
</dbReference>
<dbReference type="Proteomes" id="UP001190700">
    <property type="component" value="Unassembled WGS sequence"/>
</dbReference>
<dbReference type="PANTHER" id="PTHR43813">
    <property type="entry name" value="ACYL-ACTIVATING ENZYME 16, CHLOROPLASTIC-RELATED"/>
    <property type="match status" value="1"/>
</dbReference>
<reference evidence="2 3" key="1">
    <citation type="journal article" date="2015" name="Genome Biol. Evol.">
        <title>Comparative Genomics of a Bacterivorous Green Alga Reveals Evolutionary Causalities and Consequences of Phago-Mixotrophic Mode of Nutrition.</title>
        <authorList>
            <person name="Burns J.A."/>
            <person name="Paasch A."/>
            <person name="Narechania A."/>
            <person name="Kim E."/>
        </authorList>
    </citation>
    <scope>NUCLEOTIDE SEQUENCE [LARGE SCALE GENOMIC DNA]</scope>
    <source>
        <strain evidence="2 3">PLY_AMNH</strain>
    </source>
</reference>